<sequence length="314" mass="34775">MRVSSSTLPRKFGLQGHVRYVTADADRTGEWRMVDACVVNWILATVSKGVFDIIRRDRHDAFTLWNAVIGIFQDNELQRAVYLEAELRTLQQGDMTINAYCTKLKRLADQLRDIGHPVSEPSQVLNLLRGLNPKYRYVKPVITSKYPPHTFMSARSFLILEELGADHDANTEATQALAASHGDRPGGSSGNHGSSSGSTDGSFGSSAPRDNNRRNSSGRPNNRGDRRRGRAPPTFPTTMPNDRAPSPKLSFDTVCADRDDAVHYRAHWPSDGHSCPRWHYQAQPEVCFGDHGIHLSNPSQCSLGCQGSPPVSLR</sequence>
<gene>
    <name evidence="2" type="ORF">NCGR_LOCUS65894</name>
</gene>
<dbReference type="PANTHER" id="PTHR47481:SF10">
    <property type="entry name" value="COPIA-LIKE POLYPROTEIN_RETROTRANSPOSON"/>
    <property type="match status" value="1"/>
</dbReference>
<dbReference type="Proteomes" id="UP000604825">
    <property type="component" value="Unassembled WGS sequence"/>
</dbReference>
<name>A0A811SLF8_9POAL</name>
<comment type="caution">
    <text evidence="2">The sequence shown here is derived from an EMBL/GenBank/DDBJ whole genome shotgun (WGS) entry which is preliminary data.</text>
</comment>
<dbReference type="PANTHER" id="PTHR47481">
    <property type="match status" value="1"/>
</dbReference>
<protein>
    <recommendedName>
        <fullName evidence="4">Retrotransposon gag domain-containing protein</fullName>
    </recommendedName>
</protein>
<evidence type="ECO:0000313" key="2">
    <source>
        <dbReference type="EMBL" id="CAD6341796.1"/>
    </source>
</evidence>
<evidence type="ECO:0008006" key="4">
    <source>
        <dbReference type="Google" id="ProtNLM"/>
    </source>
</evidence>
<dbReference type="EMBL" id="CAJGYO010000305">
    <property type="protein sequence ID" value="CAD6341796.1"/>
    <property type="molecule type" value="Genomic_DNA"/>
</dbReference>
<accession>A0A811SLF8</accession>
<organism evidence="2 3">
    <name type="scientific">Miscanthus lutarioriparius</name>
    <dbReference type="NCBI Taxonomy" id="422564"/>
    <lineage>
        <taxon>Eukaryota</taxon>
        <taxon>Viridiplantae</taxon>
        <taxon>Streptophyta</taxon>
        <taxon>Embryophyta</taxon>
        <taxon>Tracheophyta</taxon>
        <taxon>Spermatophyta</taxon>
        <taxon>Magnoliopsida</taxon>
        <taxon>Liliopsida</taxon>
        <taxon>Poales</taxon>
        <taxon>Poaceae</taxon>
        <taxon>PACMAD clade</taxon>
        <taxon>Panicoideae</taxon>
        <taxon>Andropogonodae</taxon>
        <taxon>Andropogoneae</taxon>
        <taxon>Saccharinae</taxon>
        <taxon>Miscanthus</taxon>
    </lineage>
</organism>
<feature type="region of interest" description="Disordered" evidence="1">
    <location>
        <begin position="175"/>
        <end position="248"/>
    </location>
</feature>
<dbReference type="Pfam" id="PF14223">
    <property type="entry name" value="Retrotran_gag_2"/>
    <property type="match status" value="1"/>
</dbReference>
<dbReference type="AlphaFoldDB" id="A0A811SLF8"/>
<reference evidence="2" key="1">
    <citation type="submission" date="2020-10" db="EMBL/GenBank/DDBJ databases">
        <authorList>
            <person name="Han B."/>
            <person name="Lu T."/>
            <person name="Zhao Q."/>
            <person name="Huang X."/>
            <person name="Zhao Y."/>
        </authorList>
    </citation>
    <scope>NUCLEOTIDE SEQUENCE</scope>
</reference>
<evidence type="ECO:0000256" key="1">
    <source>
        <dbReference type="SAM" id="MobiDB-lite"/>
    </source>
</evidence>
<proteinExistence type="predicted"/>
<dbReference type="OrthoDB" id="687751at2759"/>
<keyword evidence="3" id="KW-1185">Reference proteome</keyword>
<evidence type="ECO:0000313" key="3">
    <source>
        <dbReference type="Proteomes" id="UP000604825"/>
    </source>
</evidence>
<feature type="compositionally biased region" description="Low complexity" evidence="1">
    <location>
        <begin position="191"/>
        <end position="221"/>
    </location>
</feature>